<evidence type="ECO:0000313" key="1">
    <source>
        <dbReference type="EMBL" id="SUZ58305.1"/>
    </source>
</evidence>
<dbReference type="EMBL" id="UINC01000610">
    <property type="protein sequence ID" value="SUZ58305.1"/>
    <property type="molecule type" value="Genomic_DNA"/>
</dbReference>
<dbReference type="CDD" id="cd02603">
    <property type="entry name" value="HAD_sEH-N_like"/>
    <property type="match status" value="1"/>
</dbReference>
<organism evidence="1">
    <name type="scientific">marine metagenome</name>
    <dbReference type="NCBI Taxonomy" id="408172"/>
    <lineage>
        <taxon>unclassified sequences</taxon>
        <taxon>metagenomes</taxon>
        <taxon>ecological metagenomes</taxon>
    </lineage>
</organism>
<dbReference type="InterPro" id="IPR023214">
    <property type="entry name" value="HAD_sf"/>
</dbReference>
<gene>
    <name evidence="1" type="ORF">METZ01_LOCUS11159</name>
</gene>
<sequence length="183" mass="21034">MIKKISAITDISFDIVENSFPEEAHDAYERGQMTDHDWYQSCKNSLPDRNSLTENQFWAAWSMLLGDETDVVDILIRLKRSYKIWLLSNTNSRHIKNEVEGNYVFPNLVDGAIYSYEVGCRKPEKKIYQLACEAAKVDPESCVFIDDLKDNITGANQVGLHGVHYKNTLELKEELKTLNIIND</sequence>
<dbReference type="SUPFAM" id="SSF56784">
    <property type="entry name" value="HAD-like"/>
    <property type="match status" value="1"/>
</dbReference>
<dbReference type="PANTHER" id="PTHR43611:SF3">
    <property type="entry name" value="FLAVIN MONONUCLEOTIDE HYDROLASE 1, CHLOROPLATIC"/>
    <property type="match status" value="1"/>
</dbReference>
<dbReference type="Pfam" id="PF00702">
    <property type="entry name" value="Hydrolase"/>
    <property type="match status" value="1"/>
</dbReference>
<dbReference type="Gene3D" id="3.40.50.1000">
    <property type="entry name" value="HAD superfamily/HAD-like"/>
    <property type="match status" value="1"/>
</dbReference>
<name>A0A381NUM7_9ZZZZ</name>
<dbReference type="InterPro" id="IPR036412">
    <property type="entry name" value="HAD-like_sf"/>
</dbReference>
<accession>A0A381NUM7</accession>
<reference evidence="1" key="1">
    <citation type="submission" date="2018-05" db="EMBL/GenBank/DDBJ databases">
        <authorList>
            <person name="Lanie J.A."/>
            <person name="Ng W.-L."/>
            <person name="Kazmierczak K.M."/>
            <person name="Andrzejewski T.M."/>
            <person name="Davidsen T.M."/>
            <person name="Wayne K.J."/>
            <person name="Tettelin H."/>
            <person name="Glass J.I."/>
            <person name="Rusch D."/>
            <person name="Podicherti R."/>
            <person name="Tsui H.-C.T."/>
            <person name="Winkler M.E."/>
        </authorList>
    </citation>
    <scope>NUCLEOTIDE SEQUENCE</scope>
</reference>
<dbReference type="NCBIfam" id="TIGR01509">
    <property type="entry name" value="HAD-SF-IA-v3"/>
    <property type="match status" value="1"/>
</dbReference>
<proteinExistence type="predicted"/>
<dbReference type="NCBIfam" id="TIGR01549">
    <property type="entry name" value="HAD-SF-IA-v1"/>
    <property type="match status" value="1"/>
</dbReference>
<dbReference type="InterPro" id="IPR006439">
    <property type="entry name" value="HAD-SF_hydro_IA"/>
</dbReference>
<dbReference type="InterPro" id="IPR023198">
    <property type="entry name" value="PGP-like_dom2"/>
</dbReference>
<dbReference type="AlphaFoldDB" id="A0A381NUM7"/>
<dbReference type="PANTHER" id="PTHR43611">
    <property type="entry name" value="ALPHA-D-GLUCOSE 1-PHOSPHATE PHOSPHATASE"/>
    <property type="match status" value="1"/>
</dbReference>
<protein>
    <submittedName>
        <fullName evidence="1">Uncharacterized protein</fullName>
    </submittedName>
</protein>
<dbReference type="Gene3D" id="1.10.150.240">
    <property type="entry name" value="Putative phosphatase, domain 2"/>
    <property type="match status" value="1"/>
</dbReference>